<evidence type="ECO:0000313" key="4">
    <source>
        <dbReference type="Proteomes" id="UP000291116"/>
    </source>
</evidence>
<reference evidence="3 4" key="1">
    <citation type="submission" date="2019-01" db="EMBL/GenBank/DDBJ databases">
        <authorList>
            <person name="Ferrante I. M."/>
        </authorList>
    </citation>
    <scope>NUCLEOTIDE SEQUENCE [LARGE SCALE GENOMIC DNA]</scope>
    <source>
        <strain evidence="3 4">B856</strain>
    </source>
</reference>
<dbReference type="EMBL" id="CAACVS010000532">
    <property type="protein sequence ID" value="VEU43331.1"/>
    <property type="molecule type" value="Genomic_DNA"/>
</dbReference>
<dbReference type="InterPro" id="IPR036188">
    <property type="entry name" value="FAD/NAD-bd_sf"/>
</dbReference>
<dbReference type="Pfam" id="PF01593">
    <property type="entry name" value="Amino_oxidase"/>
    <property type="match status" value="1"/>
</dbReference>
<dbReference type="PANTHER" id="PTHR46313">
    <property type="match status" value="1"/>
</dbReference>
<feature type="region of interest" description="Disordered" evidence="1">
    <location>
        <begin position="30"/>
        <end position="101"/>
    </location>
</feature>
<dbReference type="SUPFAM" id="SSF51905">
    <property type="entry name" value="FAD/NAD(P)-binding domain"/>
    <property type="match status" value="1"/>
</dbReference>
<accession>A0A448ZMS1</accession>
<feature type="region of interest" description="Disordered" evidence="1">
    <location>
        <begin position="478"/>
        <end position="505"/>
    </location>
</feature>
<gene>
    <name evidence="3" type="ORF">PSNMU_V1.4_AUG-EV-PASAV3_0102420</name>
</gene>
<dbReference type="AlphaFoldDB" id="A0A448ZMS1"/>
<dbReference type="OrthoDB" id="7777654at2759"/>
<dbReference type="Pfam" id="PF13450">
    <property type="entry name" value="NAD_binding_8"/>
    <property type="match status" value="1"/>
</dbReference>
<evidence type="ECO:0000259" key="2">
    <source>
        <dbReference type="Pfam" id="PF01593"/>
    </source>
</evidence>
<dbReference type="Gene3D" id="3.50.50.60">
    <property type="entry name" value="FAD/NAD(P)-binding domain"/>
    <property type="match status" value="2"/>
</dbReference>
<proteinExistence type="predicted"/>
<evidence type="ECO:0000256" key="1">
    <source>
        <dbReference type="SAM" id="MobiDB-lite"/>
    </source>
</evidence>
<dbReference type="PANTHER" id="PTHR46313:SF3">
    <property type="entry name" value="PROLYCOPENE ISOMERASE, CHLOROPLASTIC"/>
    <property type="match status" value="1"/>
</dbReference>
<protein>
    <recommendedName>
        <fullName evidence="2">Amine oxidase domain-containing protein</fullName>
    </recommendedName>
</protein>
<sequence length="729" mass="77121">MKGLRTRKGGLGVVRSLATAAAILSIAARTEQGPGPNTTPAVDALSFQSGRHTRNHRRDAFRSKHSSPPLPALASAALSVDGGGGDGDSNPLYDDDDGDETTPVDEEVDVAIIGAGIGGLAAGAILNTVYHKKVGVYESHYLPGGCAHAFERLAPRAAATAGDAPRKPPLRFTFDSGPTIVLGCSQKPFNGLRQVLDAVGQSVDWIRYDGWGMIERPRSADASVRWKCELGPETFQQGPLLEFGGPEAVEEFEALREKTKDLVVGVGIPAAAMRPGSTALIPLLKYFPTLVRLLSVGPDKLTGTFAPYMDGPEFTVKSPWLRDWLDALAFSLSGLPASRTAAAAMAFIVDDMHREGAALDYPRGGFGAVIDALCRGVEQNSGGSLGSGGPSKIHLRTHVDKIDFAPDGSRATGITLSNGKRIVAREGVVCNAPVWTLRSLIRSKDAGALGRLSGILPGPRGASEGPPQTWIPDQAAAKEPTAAGGYSIRTTRPPKAGNTGGEESDTGALLDECDNAEMTGSFLHLHVAINSTGLDLGQMEAHYTVMDRGLSGDPNMVINGVPDGPCGELNMIAVSNPCVIDPTLAPEGYMVLHAYGAGNEPYDVWEKYRDDRNSPEYKRLKEERSEVLWTALESVVPDVRERVVLDLVGSPLTHERFLRRPRGTYGSATEDYLKDGSTPIPNLVLAGDQIFPGIGIPAVAISGASAANAMVNPLKHWTALDALTKAGKI</sequence>
<name>A0A448ZMS1_9STRA</name>
<feature type="domain" description="Amine oxidase" evidence="2">
    <location>
        <begin position="335"/>
        <end position="438"/>
    </location>
</feature>
<organism evidence="3 4">
    <name type="scientific">Pseudo-nitzschia multistriata</name>
    <dbReference type="NCBI Taxonomy" id="183589"/>
    <lineage>
        <taxon>Eukaryota</taxon>
        <taxon>Sar</taxon>
        <taxon>Stramenopiles</taxon>
        <taxon>Ochrophyta</taxon>
        <taxon>Bacillariophyta</taxon>
        <taxon>Bacillariophyceae</taxon>
        <taxon>Bacillariophycidae</taxon>
        <taxon>Bacillariales</taxon>
        <taxon>Bacillariaceae</taxon>
        <taxon>Pseudo-nitzschia</taxon>
    </lineage>
</organism>
<dbReference type="GO" id="GO:0016116">
    <property type="term" value="P:carotenoid metabolic process"/>
    <property type="evidence" value="ECO:0007669"/>
    <property type="project" value="InterPro"/>
</dbReference>
<evidence type="ECO:0000313" key="3">
    <source>
        <dbReference type="EMBL" id="VEU43331.1"/>
    </source>
</evidence>
<dbReference type="InterPro" id="IPR002937">
    <property type="entry name" value="Amino_oxidase"/>
</dbReference>
<dbReference type="Proteomes" id="UP000291116">
    <property type="component" value="Unassembled WGS sequence"/>
</dbReference>
<dbReference type="GO" id="GO:0016491">
    <property type="term" value="F:oxidoreductase activity"/>
    <property type="evidence" value="ECO:0007669"/>
    <property type="project" value="InterPro"/>
</dbReference>
<dbReference type="InterPro" id="IPR045892">
    <property type="entry name" value="CrtISO-like"/>
</dbReference>
<feature type="compositionally biased region" description="Basic residues" evidence="1">
    <location>
        <begin position="51"/>
        <end position="65"/>
    </location>
</feature>
<keyword evidence="4" id="KW-1185">Reference proteome</keyword>
<feature type="compositionally biased region" description="Polar residues" evidence="1">
    <location>
        <begin position="35"/>
        <end position="50"/>
    </location>
</feature>